<protein>
    <submittedName>
        <fullName evidence="5">Extracellular solute-binding protein</fullName>
    </submittedName>
</protein>
<gene>
    <name evidence="5" type="ORF">K1X13_09100</name>
</gene>
<dbReference type="PANTHER" id="PTHR30061">
    <property type="entry name" value="MALTOSE-BINDING PERIPLASMIC PROTEIN"/>
    <property type="match status" value="1"/>
</dbReference>
<comment type="caution">
    <text evidence="5">The sequence shown here is derived from an EMBL/GenBank/DDBJ whole genome shotgun (WGS) entry which is preliminary data.</text>
</comment>
<organism evidence="5 6">
    <name type="scientific">Nocardioides jiangsuensis</name>
    <dbReference type="NCBI Taxonomy" id="2866161"/>
    <lineage>
        <taxon>Bacteria</taxon>
        <taxon>Bacillati</taxon>
        <taxon>Actinomycetota</taxon>
        <taxon>Actinomycetes</taxon>
        <taxon>Propionibacteriales</taxon>
        <taxon>Nocardioidaceae</taxon>
        <taxon>Nocardioides</taxon>
    </lineage>
</organism>
<feature type="signal peptide" evidence="4">
    <location>
        <begin position="1"/>
        <end position="19"/>
    </location>
</feature>
<proteinExistence type="inferred from homology"/>
<dbReference type="InterPro" id="IPR006059">
    <property type="entry name" value="SBP"/>
</dbReference>
<dbReference type="PROSITE" id="PS51257">
    <property type="entry name" value="PROKAR_LIPOPROTEIN"/>
    <property type="match status" value="1"/>
</dbReference>
<evidence type="ECO:0000256" key="2">
    <source>
        <dbReference type="ARBA" id="ARBA00022448"/>
    </source>
</evidence>
<comment type="similarity">
    <text evidence="1">Belongs to the bacterial solute-binding protein 1 family.</text>
</comment>
<evidence type="ECO:0000256" key="1">
    <source>
        <dbReference type="ARBA" id="ARBA00008520"/>
    </source>
</evidence>
<dbReference type="Gene3D" id="3.40.190.10">
    <property type="entry name" value="Periplasmic binding protein-like II"/>
    <property type="match status" value="2"/>
</dbReference>
<dbReference type="PANTHER" id="PTHR30061:SF50">
    <property type="entry name" value="MALTOSE_MALTODEXTRIN-BINDING PERIPLASMIC PROTEIN"/>
    <property type="match status" value="1"/>
</dbReference>
<reference evidence="5 6" key="1">
    <citation type="submission" date="2021-08" db="EMBL/GenBank/DDBJ databases">
        <title>Nocardioides bacterium WL0053 sp. nov., isolated from the sediment.</title>
        <authorList>
            <person name="Wang L."/>
            <person name="Zhang D."/>
            <person name="Zhang A."/>
        </authorList>
    </citation>
    <scope>NUCLEOTIDE SEQUENCE [LARGE SCALE GENOMIC DNA]</scope>
    <source>
        <strain evidence="5 6">WL0053</strain>
    </source>
</reference>
<evidence type="ECO:0000313" key="6">
    <source>
        <dbReference type="Proteomes" id="UP000754710"/>
    </source>
</evidence>
<dbReference type="RefSeq" id="WP_221024784.1">
    <property type="nucleotide sequence ID" value="NZ_JAIEZQ010000002.1"/>
</dbReference>
<sequence>MRPKAVTATLTMLALGMTAACGGGSGDAAEAQGSRGPIKVWLSNNPEEISWGQAMVKAWNSEHPDEKVTAQEIPAGKTSEEVIGAAITAGNAPCLVFNTSPAAVPQFQKQGGLVALDAFDGATDYIEERSGDVAEQYQSPDGQYYQIPWKSNPVMIFYNKKLFAKAGLDPENPPLGSHEEFLETSRKLVDSGAAQAAIWPAPTSEFFQSWFDFYPLFAAETGGQQLVEDGKATFDSAEGQKVADLWSTMYSEGLSPKEAYNGDSFADQKAAMAIVGPWAISVYGESIEWGAVPVPTSAGTAPEETYTFSDAKNIGLYSACDNQKTAWDVLEFATSEEQDGKLLEATGQMPLRQDLQGTYPEYFEQNPEYETFADQAARTVEVPNVPNSIAIWQAFRDQYSSSVIFGETPVDEALTKAADEATDLAGQS</sequence>
<evidence type="ECO:0000313" key="5">
    <source>
        <dbReference type="EMBL" id="MBY9074973.1"/>
    </source>
</evidence>
<evidence type="ECO:0000256" key="4">
    <source>
        <dbReference type="SAM" id="SignalP"/>
    </source>
</evidence>
<dbReference type="EMBL" id="JAIEZQ010000002">
    <property type="protein sequence ID" value="MBY9074973.1"/>
    <property type="molecule type" value="Genomic_DNA"/>
</dbReference>
<evidence type="ECO:0000256" key="3">
    <source>
        <dbReference type="ARBA" id="ARBA00022729"/>
    </source>
</evidence>
<keyword evidence="6" id="KW-1185">Reference proteome</keyword>
<accession>A0ABS7RIU3</accession>
<keyword evidence="2" id="KW-0813">Transport</keyword>
<name>A0ABS7RIU3_9ACTN</name>
<dbReference type="Pfam" id="PF01547">
    <property type="entry name" value="SBP_bac_1"/>
    <property type="match status" value="1"/>
</dbReference>
<feature type="chain" id="PRO_5046667796" evidence="4">
    <location>
        <begin position="20"/>
        <end position="428"/>
    </location>
</feature>
<keyword evidence="3 4" id="KW-0732">Signal</keyword>
<dbReference type="SUPFAM" id="SSF53850">
    <property type="entry name" value="Periplasmic binding protein-like II"/>
    <property type="match status" value="1"/>
</dbReference>
<dbReference type="Proteomes" id="UP000754710">
    <property type="component" value="Unassembled WGS sequence"/>
</dbReference>